<evidence type="ECO:0000256" key="10">
    <source>
        <dbReference type="ARBA" id="ARBA00080029"/>
    </source>
</evidence>
<gene>
    <name evidence="11" type="primary">relE</name>
    <name evidence="11" type="ordered locus">CBUD_2091</name>
</gene>
<sequence>MQISFTPEAWEDYLYWQKFDKKMLRRINELIKDAMHEPFSGKGKPEPLKFELQGYWSRRLDQEHRLVYKVLDDSLMIIAARFHYNRLNSKN</sequence>
<evidence type="ECO:0000256" key="5">
    <source>
        <dbReference type="ARBA" id="ARBA00022759"/>
    </source>
</evidence>
<evidence type="ECO:0000256" key="6">
    <source>
        <dbReference type="ARBA" id="ARBA00022801"/>
    </source>
</evidence>
<keyword evidence="3" id="KW-1277">Toxin-antitoxin system</keyword>
<accession>A9KH08</accession>
<evidence type="ECO:0000256" key="9">
    <source>
        <dbReference type="ARBA" id="ARBA00079979"/>
    </source>
</evidence>
<evidence type="ECO:0000256" key="3">
    <source>
        <dbReference type="ARBA" id="ARBA00022649"/>
    </source>
</evidence>
<evidence type="ECO:0000256" key="2">
    <source>
        <dbReference type="ARBA" id="ARBA00017742"/>
    </source>
</evidence>
<comment type="similarity">
    <text evidence="1">Belongs to the YoeB family.</text>
</comment>
<dbReference type="KEGG" id="cbd:CBUD_2091"/>
<dbReference type="HOGENOM" id="CLU_169492_2_2_6"/>
<keyword evidence="7" id="KW-0694">RNA-binding</keyword>
<dbReference type="EMBL" id="CP000733">
    <property type="protein sequence ID" value="ABS76504.1"/>
    <property type="molecule type" value="Genomic_DNA"/>
</dbReference>
<dbReference type="PANTHER" id="PTHR38039:SF1">
    <property type="entry name" value="TOXIN YOEB"/>
    <property type="match status" value="1"/>
</dbReference>
<dbReference type="GO" id="GO:0003723">
    <property type="term" value="F:RNA binding"/>
    <property type="evidence" value="ECO:0007669"/>
    <property type="project" value="UniProtKB-KW"/>
</dbReference>
<dbReference type="GO" id="GO:0006401">
    <property type="term" value="P:RNA catabolic process"/>
    <property type="evidence" value="ECO:0007669"/>
    <property type="project" value="InterPro"/>
</dbReference>
<evidence type="ECO:0000256" key="4">
    <source>
        <dbReference type="ARBA" id="ARBA00022722"/>
    </source>
</evidence>
<evidence type="ECO:0000256" key="1">
    <source>
        <dbReference type="ARBA" id="ARBA00008172"/>
    </source>
</evidence>
<keyword evidence="4" id="KW-0540">Nuclease</keyword>
<dbReference type="Proteomes" id="UP000008555">
    <property type="component" value="Chromosome"/>
</dbReference>
<reference evidence="11 12" key="1">
    <citation type="journal article" date="2009" name="Infect. Immun.">
        <title>Comparative genomics reveal extensive transposon-mediated genomic plasticity and diversity among potential effector proteins within the genus Coxiella.</title>
        <authorList>
            <person name="Beare P.A."/>
            <person name="Unsworth N."/>
            <person name="Andoh M."/>
            <person name="Voth D.E."/>
            <person name="Omsland A."/>
            <person name="Gilk S.D."/>
            <person name="Williams K.P."/>
            <person name="Sobral B.W."/>
            <person name="Kupko J.J.III."/>
            <person name="Porcella S.F."/>
            <person name="Samuel J.E."/>
            <person name="Heinzen R.A."/>
        </authorList>
    </citation>
    <scope>NUCLEOTIDE SEQUENCE [LARGE SCALE GENOMIC DNA]</scope>
    <source>
        <strain evidence="11 12">Dugway 5J108-111</strain>
    </source>
</reference>
<dbReference type="AlphaFoldDB" id="A9KH08"/>
<evidence type="ECO:0000256" key="7">
    <source>
        <dbReference type="ARBA" id="ARBA00022884"/>
    </source>
</evidence>
<dbReference type="GO" id="GO:0098795">
    <property type="term" value="P:global gene silencing by mRNA cleavage"/>
    <property type="evidence" value="ECO:0007669"/>
    <property type="project" value="TreeGrafter"/>
</dbReference>
<keyword evidence="5" id="KW-0255">Endonuclease</keyword>
<dbReference type="GO" id="GO:0004519">
    <property type="term" value="F:endonuclease activity"/>
    <property type="evidence" value="ECO:0007669"/>
    <property type="project" value="UniProtKB-KW"/>
</dbReference>
<dbReference type="NCBIfam" id="TIGR02116">
    <property type="entry name" value="toxin_Txe_YoeB"/>
    <property type="match status" value="1"/>
</dbReference>
<dbReference type="SUPFAM" id="SSF143011">
    <property type="entry name" value="RelE-like"/>
    <property type="match status" value="1"/>
</dbReference>
<evidence type="ECO:0000256" key="8">
    <source>
        <dbReference type="ARBA" id="ARBA00030388"/>
    </source>
</evidence>
<dbReference type="RefSeq" id="WP_005769718.1">
    <property type="nucleotide sequence ID" value="NC_009727.1"/>
</dbReference>
<protein>
    <recommendedName>
        <fullName evidence="2">Toxin YoeB</fullName>
    </recommendedName>
    <alternativeName>
        <fullName evidence="10">Putative endoribonuclease YoeB</fullName>
    </alternativeName>
    <alternativeName>
        <fullName evidence="8 9">Putative mRNA interferase YoeB</fullName>
    </alternativeName>
</protein>
<dbReference type="InterPro" id="IPR009614">
    <property type="entry name" value="YoeB_toxin"/>
</dbReference>
<dbReference type="Gene3D" id="3.30.2310.20">
    <property type="entry name" value="RelE-like"/>
    <property type="match status" value="1"/>
</dbReference>
<dbReference type="GO" id="GO:0016787">
    <property type="term" value="F:hydrolase activity"/>
    <property type="evidence" value="ECO:0007669"/>
    <property type="project" value="UniProtKB-KW"/>
</dbReference>
<organism evidence="11 12">
    <name type="scientific">Coxiella burnetii (strain Dugway 5J108-111)</name>
    <dbReference type="NCBI Taxonomy" id="434922"/>
    <lineage>
        <taxon>Bacteria</taxon>
        <taxon>Pseudomonadati</taxon>
        <taxon>Pseudomonadota</taxon>
        <taxon>Gammaproteobacteria</taxon>
        <taxon>Legionellales</taxon>
        <taxon>Coxiellaceae</taxon>
        <taxon>Coxiella</taxon>
    </lineage>
</organism>
<proteinExistence type="inferred from homology"/>
<name>A9KH08_COXBN</name>
<dbReference type="FunFam" id="3.30.2310.20:FF:000001">
    <property type="entry name" value="Addiction module toxin, Txe/YoeB family"/>
    <property type="match status" value="1"/>
</dbReference>
<evidence type="ECO:0000313" key="11">
    <source>
        <dbReference type="EMBL" id="ABS76504.1"/>
    </source>
</evidence>
<dbReference type="PANTHER" id="PTHR38039">
    <property type="entry name" value="TOXIN YOEB"/>
    <property type="match status" value="1"/>
</dbReference>
<keyword evidence="6" id="KW-0378">Hydrolase</keyword>
<dbReference type="Pfam" id="PF06769">
    <property type="entry name" value="YoeB_toxin"/>
    <property type="match status" value="1"/>
</dbReference>
<dbReference type="InterPro" id="IPR035093">
    <property type="entry name" value="RelE/ParE_toxin_dom_sf"/>
</dbReference>
<evidence type="ECO:0000313" key="12">
    <source>
        <dbReference type="Proteomes" id="UP000008555"/>
    </source>
</evidence>